<dbReference type="AlphaFoldDB" id="A0A8T0GEN0"/>
<evidence type="ECO:0000313" key="1">
    <source>
        <dbReference type="EMBL" id="KAG0557711.1"/>
    </source>
</evidence>
<proteinExistence type="predicted"/>
<evidence type="ECO:0000313" key="2">
    <source>
        <dbReference type="Proteomes" id="UP000822688"/>
    </source>
</evidence>
<accession>A0A8T0GEN0</accession>
<gene>
    <name evidence="1" type="ORF">KC19_11G151400</name>
</gene>
<dbReference type="Proteomes" id="UP000822688">
    <property type="component" value="Chromosome 11"/>
</dbReference>
<name>A0A8T0GEN0_CERPU</name>
<comment type="caution">
    <text evidence="1">The sequence shown here is derived from an EMBL/GenBank/DDBJ whole genome shotgun (WGS) entry which is preliminary data.</text>
</comment>
<sequence length="102" mass="11668">MVLSPQSVQVECQKKWSPVHNSYLPLYQQPRQASPKHKKIHWHVPIVINPWQKSCPSASWIVAENVLLDYVIDSSQFPHHLLCIPTSDHLTILVVAINLNSL</sequence>
<protein>
    <submittedName>
        <fullName evidence="1">Uncharacterized protein</fullName>
    </submittedName>
</protein>
<reference evidence="1 2" key="1">
    <citation type="submission" date="2020-06" db="EMBL/GenBank/DDBJ databases">
        <title>WGS assembly of Ceratodon purpureus strain R40.</title>
        <authorList>
            <person name="Carey S.B."/>
            <person name="Jenkins J."/>
            <person name="Shu S."/>
            <person name="Lovell J.T."/>
            <person name="Sreedasyam A."/>
            <person name="Maumus F."/>
            <person name="Tiley G.P."/>
            <person name="Fernandez-Pozo N."/>
            <person name="Barry K."/>
            <person name="Chen C."/>
            <person name="Wang M."/>
            <person name="Lipzen A."/>
            <person name="Daum C."/>
            <person name="Saski C.A."/>
            <person name="Payton A.C."/>
            <person name="Mcbreen J.C."/>
            <person name="Conrad R.E."/>
            <person name="Kollar L.M."/>
            <person name="Olsson S."/>
            <person name="Huttunen S."/>
            <person name="Landis J.B."/>
            <person name="Wickett N.J."/>
            <person name="Johnson M.G."/>
            <person name="Rensing S.A."/>
            <person name="Grimwood J."/>
            <person name="Schmutz J."/>
            <person name="Mcdaniel S.F."/>
        </authorList>
    </citation>
    <scope>NUCLEOTIDE SEQUENCE [LARGE SCALE GENOMIC DNA]</scope>
    <source>
        <strain evidence="1 2">R40</strain>
    </source>
</reference>
<keyword evidence="2" id="KW-1185">Reference proteome</keyword>
<organism evidence="1 2">
    <name type="scientific">Ceratodon purpureus</name>
    <name type="common">Fire moss</name>
    <name type="synonym">Dicranum purpureum</name>
    <dbReference type="NCBI Taxonomy" id="3225"/>
    <lineage>
        <taxon>Eukaryota</taxon>
        <taxon>Viridiplantae</taxon>
        <taxon>Streptophyta</taxon>
        <taxon>Embryophyta</taxon>
        <taxon>Bryophyta</taxon>
        <taxon>Bryophytina</taxon>
        <taxon>Bryopsida</taxon>
        <taxon>Dicranidae</taxon>
        <taxon>Pseudoditrichales</taxon>
        <taxon>Ditrichaceae</taxon>
        <taxon>Ceratodon</taxon>
    </lineage>
</organism>
<dbReference type="EMBL" id="CM026432">
    <property type="protein sequence ID" value="KAG0557711.1"/>
    <property type="molecule type" value="Genomic_DNA"/>
</dbReference>